<sequence length="483" mass="52207">MSSKRKSDTGGSKKSKKAKQNGKKEEADYSDDYDDDSSSGASSEPEPETYDDDLDPSDSTLRVKGPEDSGVVLICGAVNWDLSGRKQPPKGCKGTANPRNLYVPHRLTPFENIKVKLVVSGSSACHSILVTEEGKVFTFGRNEKSQLGTGNQTKQDSPVQVEALKEHTIVGAATGRNHSIFLTDRGTVYTCGDNTKGQCGVGSSAAMITTATRIRYKGPPIVKVAAGAEFSVILDVRGTMHSFGSPEYGQLGHGTTGEYIAQANKITYHYEKAPKAIVMFVEKSKETGQVPLEPADVLDISCGTNHTVCIDSKKRVFSWGFGGYGRLGHAEPKDELVPRLIKLFTVQNRNIKSVHCGSSYCLAVSEHGAVYFFGQTKKTGEAWMYPKPIQDLHGWNVRSVGCANTSIVIAADESVIAWGPSPAFGELGLGEVRKTSPAPAEVKKLDGIHIHQVTCGYSHTLMIARADSEEEKSKIENLPDYDP</sequence>
<organism evidence="5 6">
    <name type="scientific">Bemisia tabaci</name>
    <name type="common">Sweetpotato whitefly</name>
    <name type="synonym">Aleurodes tabaci</name>
    <dbReference type="NCBI Taxonomy" id="7038"/>
    <lineage>
        <taxon>Eukaryota</taxon>
        <taxon>Metazoa</taxon>
        <taxon>Ecdysozoa</taxon>
        <taxon>Arthropoda</taxon>
        <taxon>Hexapoda</taxon>
        <taxon>Insecta</taxon>
        <taxon>Pterygota</taxon>
        <taxon>Neoptera</taxon>
        <taxon>Paraneoptera</taxon>
        <taxon>Hemiptera</taxon>
        <taxon>Sternorrhyncha</taxon>
        <taxon>Aleyrodoidea</taxon>
        <taxon>Aleyrodidae</taxon>
        <taxon>Aleyrodinae</taxon>
        <taxon>Bemisia</taxon>
    </lineage>
</organism>
<feature type="repeat" description="RCC1" evidence="2">
    <location>
        <begin position="134"/>
        <end position="185"/>
    </location>
</feature>
<dbReference type="InterPro" id="IPR058923">
    <property type="entry name" value="RCC1-like_dom"/>
</dbReference>
<proteinExistence type="predicted"/>
<feature type="compositionally biased region" description="Acidic residues" evidence="3">
    <location>
        <begin position="28"/>
        <end position="37"/>
    </location>
</feature>
<feature type="domain" description="RCC1-like" evidence="4">
    <location>
        <begin position="103"/>
        <end position="462"/>
    </location>
</feature>
<dbReference type="EMBL" id="OU963862">
    <property type="protein sequence ID" value="CAH0381514.1"/>
    <property type="molecule type" value="Genomic_DNA"/>
</dbReference>
<dbReference type="PRINTS" id="PR00633">
    <property type="entry name" value="RCCNDNSATION"/>
</dbReference>
<evidence type="ECO:0000256" key="2">
    <source>
        <dbReference type="PROSITE-ProRule" id="PRU00235"/>
    </source>
</evidence>
<dbReference type="GO" id="GO:0031267">
    <property type="term" value="F:small GTPase binding"/>
    <property type="evidence" value="ECO:0007669"/>
    <property type="project" value="TreeGrafter"/>
</dbReference>
<evidence type="ECO:0000256" key="3">
    <source>
        <dbReference type="SAM" id="MobiDB-lite"/>
    </source>
</evidence>
<feature type="region of interest" description="Disordered" evidence="3">
    <location>
        <begin position="1"/>
        <end position="65"/>
    </location>
</feature>
<dbReference type="PROSITE" id="PS00626">
    <property type="entry name" value="RCC1_2"/>
    <property type="match status" value="3"/>
</dbReference>
<dbReference type="SUPFAM" id="SSF50985">
    <property type="entry name" value="RCC1/BLIP-II"/>
    <property type="match status" value="1"/>
</dbReference>
<reference evidence="5" key="1">
    <citation type="submission" date="2021-12" db="EMBL/GenBank/DDBJ databases">
        <authorList>
            <person name="King R."/>
        </authorList>
    </citation>
    <scope>NUCLEOTIDE SEQUENCE</scope>
</reference>
<evidence type="ECO:0000313" key="6">
    <source>
        <dbReference type="Proteomes" id="UP001152759"/>
    </source>
</evidence>
<dbReference type="KEGG" id="btab:109038860"/>
<keyword evidence="6" id="KW-1185">Reference proteome</keyword>
<feature type="repeat" description="RCC1" evidence="2">
    <location>
        <begin position="314"/>
        <end position="367"/>
    </location>
</feature>
<dbReference type="GO" id="GO:0016020">
    <property type="term" value="C:membrane"/>
    <property type="evidence" value="ECO:0007669"/>
    <property type="project" value="TreeGrafter"/>
</dbReference>
<dbReference type="Gene3D" id="2.130.10.30">
    <property type="entry name" value="Regulator of chromosome condensation 1/beta-lactamase-inhibitor protein II"/>
    <property type="match status" value="2"/>
</dbReference>
<feature type="compositionally biased region" description="Acidic residues" evidence="3">
    <location>
        <begin position="45"/>
        <end position="56"/>
    </location>
</feature>
<evidence type="ECO:0000256" key="1">
    <source>
        <dbReference type="ARBA" id="ARBA00022737"/>
    </source>
</evidence>
<dbReference type="PROSITE" id="PS50012">
    <property type="entry name" value="RCC1_3"/>
    <property type="match status" value="5"/>
</dbReference>
<dbReference type="PANTHER" id="PTHR46207">
    <property type="entry name" value="PROTEIN RCC2"/>
    <property type="match status" value="1"/>
</dbReference>
<dbReference type="Pfam" id="PF25390">
    <property type="entry name" value="WD40_RLD"/>
    <property type="match status" value="1"/>
</dbReference>
<dbReference type="Proteomes" id="UP001152759">
    <property type="component" value="Chromosome 1"/>
</dbReference>
<feature type="repeat" description="RCC1" evidence="2">
    <location>
        <begin position="238"/>
        <end position="313"/>
    </location>
</feature>
<dbReference type="InterPro" id="IPR000408">
    <property type="entry name" value="Reg_chr_condens"/>
</dbReference>
<gene>
    <name evidence="5" type="ORF">BEMITA_LOCUS1158</name>
</gene>
<dbReference type="AlphaFoldDB" id="A0A9P0A0K1"/>
<dbReference type="OrthoDB" id="297375at2759"/>
<accession>A0A9P0A0K1</accession>
<evidence type="ECO:0000259" key="4">
    <source>
        <dbReference type="Pfam" id="PF25390"/>
    </source>
</evidence>
<dbReference type="PANTHER" id="PTHR46207:SF1">
    <property type="entry name" value="PROTEIN RCC2"/>
    <property type="match status" value="1"/>
</dbReference>
<dbReference type="InterPro" id="IPR009091">
    <property type="entry name" value="RCC1/BLIP-II"/>
</dbReference>
<feature type="repeat" description="RCC1" evidence="2">
    <location>
        <begin position="413"/>
        <end position="466"/>
    </location>
</feature>
<evidence type="ECO:0000313" key="5">
    <source>
        <dbReference type="EMBL" id="CAH0381514.1"/>
    </source>
</evidence>
<protein>
    <recommendedName>
        <fullName evidence="4">RCC1-like domain-containing protein</fullName>
    </recommendedName>
</protein>
<name>A0A9P0A0K1_BEMTA</name>
<feature type="repeat" description="RCC1" evidence="2">
    <location>
        <begin position="186"/>
        <end position="237"/>
    </location>
</feature>
<keyword evidence="1" id="KW-0677">Repeat</keyword>
<dbReference type="InterPro" id="IPR028641">
    <property type="entry name" value="RCC2"/>
</dbReference>